<evidence type="ECO:0000313" key="3">
    <source>
        <dbReference type="Proteomes" id="UP000228767"/>
    </source>
</evidence>
<feature type="region of interest" description="Disordered" evidence="1">
    <location>
        <begin position="27"/>
        <end position="79"/>
    </location>
</feature>
<reference evidence="2 3" key="1">
    <citation type="submission" date="2017-09" db="EMBL/GenBank/DDBJ databases">
        <title>Depth-based differentiation of microbial function through sediment-hosted aquifers and enrichment of novel symbionts in the deep terrestrial subsurface.</title>
        <authorList>
            <person name="Probst A.J."/>
            <person name="Ladd B."/>
            <person name="Jarett J.K."/>
            <person name="Geller-Mcgrath D.E."/>
            <person name="Sieber C.M."/>
            <person name="Emerson J.B."/>
            <person name="Anantharaman K."/>
            <person name="Thomas B.C."/>
            <person name="Malmstrom R."/>
            <person name="Stieglmeier M."/>
            <person name="Klingl A."/>
            <person name="Woyke T."/>
            <person name="Ryan C.M."/>
            <person name="Banfield J.F."/>
        </authorList>
    </citation>
    <scope>NUCLEOTIDE SEQUENCE [LARGE SCALE GENOMIC DNA]</scope>
    <source>
        <strain evidence="2">CG10_big_fil_rev_8_21_14_0_10_51_16</strain>
    </source>
</reference>
<gene>
    <name evidence="2" type="ORF">COV10_04090</name>
</gene>
<dbReference type="EMBL" id="PCYI01000025">
    <property type="protein sequence ID" value="PIR44652.1"/>
    <property type="molecule type" value="Genomic_DNA"/>
</dbReference>
<dbReference type="SUPFAM" id="SSF53474">
    <property type="entry name" value="alpha/beta-Hydrolases"/>
    <property type="match status" value="1"/>
</dbReference>
<feature type="region of interest" description="Disordered" evidence="1">
    <location>
        <begin position="91"/>
        <end position="132"/>
    </location>
</feature>
<feature type="compositionally biased region" description="Polar residues" evidence="1">
    <location>
        <begin position="68"/>
        <end position="79"/>
    </location>
</feature>
<name>A0A2H0RDM1_9BACT</name>
<proteinExistence type="predicted"/>
<feature type="compositionally biased region" description="Polar residues" evidence="1">
    <location>
        <begin position="27"/>
        <end position="37"/>
    </location>
</feature>
<evidence type="ECO:0000313" key="2">
    <source>
        <dbReference type="EMBL" id="PIR44652.1"/>
    </source>
</evidence>
<protein>
    <recommendedName>
        <fullName evidence="4">AB hydrolase-1 domain-containing protein</fullName>
    </recommendedName>
</protein>
<evidence type="ECO:0000256" key="1">
    <source>
        <dbReference type="SAM" id="MobiDB-lite"/>
    </source>
</evidence>
<dbReference type="Proteomes" id="UP000228767">
    <property type="component" value="Unassembled WGS sequence"/>
</dbReference>
<comment type="caution">
    <text evidence="2">The sequence shown here is derived from an EMBL/GenBank/DDBJ whole genome shotgun (WGS) entry which is preliminary data.</text>
</comment>
<accession>A0A2H0RDM1</accession>
<feature type="compositionally biased region" description="Polar residues" evidence="1">
    <location>
        <begin position="91"/>
        <end position="100"/>
    </location>
</feature>
<dbReference type="InterPro" id="IPR029058">
    <property type="entry name" value="AB_hydrolase_fold"/>
</dbReference>
<organism evidence="2 3">
    <name type="scientific">Candidatus Vogelbacteria bacterium CG10_big_fil_rev_8_21_14_0_10_51_16</name>
    <dbReference type="NCBI Taxonomy" id="1975045"/>
    <lineage>
        <taxon>Bacteria</taxon>
        <taxon>Candidatus Vogeliibacteriota</taxon>
    </lineage>
</organism>
<dbReference type="AlphaFoldDB" id="A0A2H0RDM1"/>
<feature type="compositionally biased region" description="Basic and acidic residues" evidence="1">
    <location>
        <begin position="51"/>
        <end position="67"/>
    </location>
</feature>
<sequence>MIRNIVTIIVILVATGAVWVFRENTTSNAPAEESSNAQEREEGNQAQKIAGDNERPRETPEVEKQTQAEEPSNSISGIVVESSENIAINPTETATPSASSDDLPATPAQPEPPAAPAEEQKQPTVAPEPKPAVVNSATTFTCENDRDVESRAYVLVLGINNNNDPTGAQTWIDGATAGDIKNSGNLVFAYDKSRSLVDLSADFINRFNSFVDGKKPEEVVVIGWSAGGVIAASQAHRLQVPGSLEIHTVASPLKGYSLGGFLEFLLEEQTGFGREIGLGFGPFLAPPANARVYHHKTVTDSDLSGRCGDFASFCNPRIIQANNLAGAKEFYYPQYDHEPIMHAVAEMVVACRK</sequence>
<evidence type="ECO:0008006" key="4">
    <source>
        <dbReference type="Google" id="ProtNLM"/>
    </source>
</evidence>